<protein>
    <submittedName>
        <fullName evidence="2">Uncharacterized protein</fullName>
    </submittedName>
</protein>
<dbReference type="Proteomes" id="UP000796761">
    <property type="component" value="Unassembled WGS sequence"/>
</dbReference>
<evidence type="ECO:0000256" key="1">
    <source>
        <dbReference type="SAM" id="MobiDB-lite"/>
    </source>
</evidence>
<proteinExistence type="predicted"/>
<accession>A0A8K1G0Q9</accession>
<evidence type="ECO:0000313" key="3">
    <source>
        <dbReference type="Proteomes" id="UP000796761"/>
    </source>
</evidence>
<name>A0A8K1G0Q9_9PASS</name>
<organism evidence="2 3">
    <name type="scientific">Zosterops borbonicus</name>
    <dbReference type="NCBI Taxonomy" id="364589"/>
    <lineage>
        <taxon>Eukaryota</taxon>
        <taxon>Metazoa</taxon>
        <taxon>Chordata</taxon>
        <taxon>Craniata</taxon>
        <taxon>Vertebrata</taxon>
        <taxon>Euteleostomi</taxon>
        <taxon>Archelosauria</taxon>
        <taxon>Archosauria</taxon>
        <taxon>Dinosauria</taxon>
        <taxon>Saurischia</taxon>
        <taxon>Theropoda</taxon>
        <taxon>Coelurosauria</taxon>
        <taxon>Aves</taxon>
        <taxon>Neognathae</taxon>
        <taxon>Neoaves</taxon>
        <taxon>Telluraves</taxon>
        <taxon>Australaves</taxon>
        <taxon>Passeriformes</taxon>
        <taxon>Sylvioidea</taxon>
        <taxon>Zosteropidae</taxon>
        <taxon>Zosterops</taxon>
    </lineage>
</organism>
<gene>
    <name evidence="2" type="ORF">HGM15179_017585</name>
</gene>
<dbReference type="EMBL" id="SWJQ01001056">
    <property type="protein sequence ID" value="TRZ09517.1"/>
    <property type="molecule type" value="Genomic_DNA"/>
</dbReference>
<comment type="caution">
    <text evidence="2">The sequence shown here is derived from an EMBL/GenBank/DDBJ whole genome shotgun (WGS) entry which is preliminary data.</text>
</comment>
<feature type="region of interest" description="Disordered" evidence="1">
    <location>
        <begin position="1"/>
        <end position="52"/>
    </location>
</feature>
<feature type="non-terminal residue" evidence="2">
    <location>
        <position position="52"/>
    </location>
</feature>
<keyword evidence="3" id="KW-1185">Reference proteome</keyword>
<feature type="non-terminal residue" evidence="2">
    <location>
        <position position="1"/>
    </location>
</feature>
<sequence>LTLSGGLPEGEGPDLGGPPSPLPDSTRADSPGGDLVSSSQGSPPRAAPKACK</sequence>
<evidence type="ECO:0000313" key="2">
    <source>
        <dbReference type="EMBL" id="TRZ09517.1"/>
    </source>
</evidence>
<dbReference type="AlphaFoldDB" id="A0A8K1G0Q9"/>
<reference evidence="2" key="1">
    <citation type="submission" date="2019-04" db="EMBL/GenBank/DDBJ databases">
        <title>Genome assembly of Zosterops borbonicus 15179.</title>
        <authorList>
            <person name="Leroy T."/>
            <person name="Anselmetti Y."/>
            <person name="Tilak M.-K."/>
            <person name="Nabholz B."/>
        </authorList>
    </citation>
    <scope>NUCLEOTIDE SEQUENCE</scope>
    <source>
        <strain evidence="2">HGM_15179</strain>
        <tissue evidence="2">Muscle</tissue>
    </source>
</reference>